<accession>Q2RAR9</accession>
<sequence length="358" mass="38932">MAEEDDKKQKGPDVTVPSGYFFVPKPEQLIRDYLNHWITGRPSEELRDIVREADVYGSDPATLTEAHSAYGHDGKSWREKTTGASQQNIFTISRRGGFEGGGTWHNSQRRRVIEGYGDRQAFEYRAPGNKKTDWLMEEIASNLPAAITDEGIMVICKVYLSPRAKEATANEEERQETNVVPGPKRLREAEATGYDAPAPPQPDVGYSYSGGGETSQATASMDYCCSTTTHTADDTANAAYYHGDADAIKPDAYDGGDYGIGFNADGELVLCGNGHGGIGTQGQTPLAMQNTNGEMTLFSPMNGYGVGFNEEVRQEPQVEGEVEMDNFFNDLFVDFDGAGDLNPNPNGGGDSHGHILCE</sequence>
<dbReference type="AlphaFoldDB" id="Q2RAR9"/>
<reference evidence="7" key="3">
    <citation type="submission" date="2006-01" db="EMBL/GenBank/DDBJ databases">
        <authorList>
            <person name="Buell R."/>
        </authorList>
    </citation>
    <scope>NUCLEOTIDE SEQUENCE</scope>
</reference>
<keyword evidence="3" id="KW-0804">Transcription</keyword>
<dbReference type="Gene3D" id="2.170.150.80">
    <property type="entry name" value="NAC domain"/>
    <property type="match status" value="1"/>
</dbReference>
<dbReference type="SUPFAM" id="SSF101941">
    <property type="entry name" value="NAC domain"/>
    <property type="match status" value="1"/>
</dbReference>
<dbReference type="SMR" id="Q2RAR9"/>
<organism evidence="7">
    <name type="scientific">Oryza sativa subsp. japonica</name>
    <name type="common">Rice</name>
    <dbReference type="NCBI Taxonomy" id="39947"/>
    <lineage>
        <taxon>Eukaryota</taxon>
        <taxon>Viridiplantae</taxon>
        <taxon>Streptophyta</taxon>
        <taxon>Embryophyta</taxon>
        <taxon>Tracheophyta</taxon>
        <taxon>Spermatophyta</taxon>
        <taxon>Magnoliopsida</taxon>
        <taxon>Liliopsida</taxon>
        <taxon>Poales</taxon>
        <taxon>Poaceae</taxon>
        <taxon>BOP clade</taxon>
        <taxon>Oryzoideae</taxon>
        <taxon>Oryzeae</taxon>
        <taxon>Oryzinae</taxon>
        <taxon>Oryza</taxon>
        <taxon>Oryza sativa</taxon>
    </lineage>
</organism>
<feature type="region of interest" description="Disordered" evidence="5">
    <location>
        <begin position="166"/>
        <end position="185"/>
    </location>
</feature>
<keyword evidence="2" id="KW-0238">DNA-binding</keyword>
<gene>
    <name evidence="7" type="ordered locus">LOC_Os11g04470</name>
</gene>
<dbReference type="InterPro" id="IPR003441">
    <property type="entry name" value="NAC-dom"/>
</dbReference>
<keyword evidence="4" id="KW-0539">Nucleus</keyword>
<feature type="compositionally biased region" description="Basic and acidic residues" evidence="5">
    <location>
        <begin position="166"/>
        <end position="176"/>
    </location>
</feature>
<evidence type="ECO:0000259" key="6">
    <source>
        <dbReference type="PROSITE" id="PS51005"/>
    </source>
</evidence>
<proteinExistence type="predicted"/>
<evidence type="ECO:0000256" key="1">
    <source>
        <dbReference type="ARBA" id="ARBA00023015"/>
    </source>
</evidence>
<dbReference type="PANTHER" id="PTHR31719:SF43">
    <property type="entry name" value="NAC TRANSCRIPTION FACTOR 56"/>
    <property type="match status" value="1"/>
</dbReference>
<reference evidence="7" key="2">
    <citation type="submission" date="2005-04" db="EMBL/GenBank/DDBJ databases">
        <authorList>
            <person name="Buell C.R."/>
            <person name="Wing R.A."/>
            <person name="McCombie W.A."/>
            <person name="Ouyang S."/>
        </authorList>
    </citation>
    <scope>NUCLEOTIDE SEQUENCE</scope>
</reference>
<feature type="domain" description="NAC" evidence="6">
    <location>
        <begin position="16"/>
        <end position="161"/>
    </location>
</feature>
<dbReference type="GO" id="GO:0006355">
    <property type="term" value="P:regulation of DNA-templated transcription"/>
    <property type="evidence" value="ECO:0007669"/>
    <property type="project" value="InterPro"/>
</dbReference>
<evidence type="ECO:0000256" key="5">
    <source>
        <dbReference type="SAM" id="MobiDB-lite"/>
    </source>
</evidence>
<dbReference type="GO" id="GO:0003677">
    <property type="term" value="F:DNA binding"/>
    <property type="evidence" value="ECO:0007669"/>
    <property type="project" value="UniProtKB-KW"/>
</dbReference>
<dbReference type="EMBL" id="DP000010">
    <property type="protein sequence ID" value="ABA91403.1"/>
    <property type="molecule type" value="Genomic_DNA"/>
</dbReference>
<dbReference type="PROSITE" id="PS51005">
    <property type="entry name" value="NAC"/>
    <property type="match status" value="1"/>
</dbReference>
<evidence type="ECO:0000256" key="3">
    <source>
        <dbReference type="ARBA" id="ARBA00023163"/>
    </source>
</evidence>
<dbReference type="InterPro" id="IPR036093">
    <property type="entry name" value="NAC_dom_sf"/>
</dbReference>
<dbReference type="Pfam" id="PF02365">
    <property type="entry name" value="NAM"/>
    <property type="match status" value="1"/>
</dbReference>
<evidence type="ECO:0000313" key="7">
    <source>
        <dbReference type="EMBL" id="ABA91403.1"/>
    </source>
</evidence>
<evidence type="ECO:0000256" key="2">
    <source>
        <dbReference type="ARBA" id="ARBA00023125"/>
    </source>
</evidence>
<keyword evidence="1" id="KW-0805">Transcription regulation</keyword>
<evidence type="ECO:0000256" key="4">
    <source>
        <dbReference type="ARBA" id="ARBA00023242"/>
    </source>
</evidence>
<dbReference type="PANTHER" id="PTHR31719">
    <property type="entry name" value="NAC TRANSCRIPTION FACTOR 56"/>
    <property type="match status" value="1"/>
</dbReference>
<protein>
    <recommendedName>
        <fullName evidence="6">NAC domain-containing protein</fullName>
    </recommendedName>
</protein>
<name>Q2RAR9_ORYSJ</name>
<reference evidence="7" key="1">
    <citation type="journal article" date="2005" name="BMC Biol.">
        <title>The sequence of rice chromosomes 11 and 12, rich in disease resistance genes and recent gene duplications.</title>
        <authorList>
            <consortium name="The rice chromosomes 11 and 12 sequencing consortia"/>
        </authorList>
    </citation>
    <scope>NUCLEOTIDE SEQUENCE [LARGE SCALE GENOMIC DNA]</scope>
</reference>